<evidence type="ECO:0000259" key="1">
    <source>
        <dbReference type="Pfam" id="PF17682"/>
    </source>
</evidence>
<evidence type="ECO:0000313" key="2">
    <source>
        <dbReference type="Ensembl" id="ENSVKKP00000003194.1"/>
    </source>
</evidence>
<name>A0A8D2IVL3_VARKO</name>
<proteinExistence type="predicted"/>
<evidence type="ECO:0000313" key="3">
    <source>
        <dbReference type="Proteomes" id="UP000694545"/>
    </source>
</evidence>
<feature type="domain" description="Transcription factor IIIC subunit Tfc1/Sfc1 triple barrel" evidence="1">
    <location>
        <begin position="26"/>
        <end position="53"/>
    </location>
</feature>
<dbReference type="Proteomes" id="UP000694545">
    <property type="component" value="Unplaced"/>
</dbReference>
<protein>
    <recommendedName>
        <fullName evidence="1">Transcription factor IIIC subunit Tfc1/Sfc1 triple barrel domain-containing protein</fullName>
    </recommendedName>
</protein>
<dbReference type="Pfam" id="PF17682">
    <property type="entry name" value="Tau95_N"/>
    <property type="match status" value="1"/>
</dbReference>
<organism evidence="2 3">
    <name type="scientific">Varanus komodoensis</name>
    <name type="common">Komodo dragon</name>
    <dbReference type="NCBI Taxonomy" id="61221"/>
    <lineage>
        <taxon>Eukaryota</taxon>
        <taxon>Metazoa</taxon>
        <taxon>Chordata</taxon>
        <taxon>Craniata</taxon>
        <taxon>Vertebrata</taxon>
        <taxon>Euteleostomi</taxon>
        <taxon>Lepidosauria</taxon>
        <taxon>Squamata</taxon>
        <taxon>Bifurcata</taxon>
        <taxon>Unidentata</taxon>
        <taxon>Episquamata</taxon>
        <taxon>Toxicofera</taxon>
        <taxon>Anguimorpha</taxon>
        <taxon>Paleoanguimorpha</taxon>
        <taxon>Varanoidea</taxon>
        <taxon>Varanidae</taxon>
        <taxon>Varanus</taxon>
    </lineage>
</organism>
<accession>A0A8D2IVL3</accession>
<reference evidence="2" key="2">
    <citation type="submission" date="2025-09" db="UniProtKB">
        <authorList>
            <consortium name="Ensembl"/>
        </authorList>
    </citation>
    <scope>IDENTIFICATION</scope>
</reference>
<sequence>MTDRDTWPAGDPAAVTPAVPRDKRLVCVEYPGVVRDVDKALLTLGGEEGVSRVRPSP</sequence>
<keyword evidence="3" id="KW-1185">Reference proteome</keyword>
<dbReference type="AlphaFoldDB" id="A0A8D2IVL3"/>
<dbReference type="Ensembl" id="ENSVKKT00000003285.1">
    <property type="protein sequence ID" value="ENSVKKP00000003194.1"/>
    <property type="gene ID" value="ENSVKKG00000002473.1"/>
</dbReference>
<reference evidence="2" key="1">
    <citation type="submission" date="2025-08" db="UniProtKB">
        <authorList>
            <consortium name="Ensembl"/>
        </authorList>
    </citation>
    <scope>IDENTIFICATION</scope>
</reference>
<dbReference type="InterPro" id="IPR041499">
    <property type="entry name" value="Tfc1/Sfc1_N"/>
</dbReference>
<dbReference type="Gene3D" id="3.30.200.160">
    <property type="entry name" value="TFIIIC, subcomplex tauA, subunit Sfc1, barrel domain"/>
    <property type="match status" value="1"/>
</dbReference>
<dbReference type="InterPro" id="IPR042536">
    <property type="entry name" value="TFIIIC_tauA_Sfc1"/>
</dbReference>